<evidence type="ECO:0000313" key="2">
    <source>
        <dbReference type="Proteomes" id="UP001059401"/>
    </source>
</evidence>
<accession>A0ABY5HWF6</accession>
<evidence type="ECO:0000313" key="1">
    <source>
        <dbReference type="EMBL" id="UTY28412.1"/>
    </source>
</evidence>
<dbReference type="Proteomes" id="UP001059401">
    <property type="component" value="Chromosome"/>
</dbReference>
<reference evidence="1" key="1">
    <citation type="submission" date="2019-04" db="EMBL/GenBank/DDBJ databases">
        <title>Whole genome sequencing of oral phylogroup 2 treponemes.</title>
        <authorList>
            <person name="Chan Y."/>
            <person name="Zeng H.H."/>
            <person name="Yu X.L."/>
            <person name="Leung W.K."/>
            <person name="Watt R.M."/>
        </authorList>
    </citation>
    <scope>NUCLEOTIDE SEQUENCE</scope>
    <source>
        <strain evidence="1">OMZ 847</strain>
    </source>
</reference>
<keyword evidence="2" id="KW-1185">Reference proteome</keyword>
<gene>
    <name evidence="1" type="ORF">E4N76_04970</name>
</gene>
<name>A0ABY5HWF6_9SPIR</name>
<proteinExistence type="predicted"/>
<dbReference type="EMBL" id="CP038802">
    <property type="protein sequence ID" value="UTY28412.1"/>
    <property type="molecule type" value="Genomic_DNA"/>
</dbReference>
<evidence type="ECO:0008006" key="3">
    <source>
        <dbReference type="Google" id="ProtNLM"/>
    </source>
</evidence>
<protein>
    <recommendedName>
        <fullName evidence="3">Guanylate cyclase domain-containing protein</fullName>
    </recommendedName>
</protein>
<sequence>MGYKKGLVYFIDVLGTKGRDFDTNLSITQVFRKEMNNVQKRHRNTSVVDRCVFSFSDCAYIVYTLKDEYQNNTDIKLKAIYQSLYNTTQTIATFLSKGFLCRGGIAYGDVYFDLSENIVFGPAVNCAYNLESKLAIYPNIIIEENLAKEILEFDRKIKSVNIMAKIQNGQIFLYNNETNQYYLNYLNYLCGVSCAGLGDKSYSFEQLYEEAIKMSTKEIDNNSNNKRVVDKHLWQINYLNSMKSIREAEVEVDPIEIFTMMSKLT</sequence>
<dbReference type="RefSeq" id="WP_255806267.1">
    <property type="nucleotide sequence ID" value="NZ_CP038802.1"/>
</dbReference>
<organism evidence="1 2">
    <name type="scientific">Treponema putidum</name>
    <dbReference type="NCBI Taxonomy" id="221027"/>
    <lineage>
        <taxon>Bacteria</taxon>
        <taxon>Pseudomonadati</taxon>
        <taxon>Spirochaetota</taxon>
        <taxon>Spirochaetia</taxon>
        <taxon>Spirochaetales</taxon>
        <taxon>Treponemataceae</taxon>
        <taxon>Treponema</taxon>
    </lineage>
</organism>